<accession>A0A346PRA4</accession>
<dbReference type="AlphaFoldDB" id="A0A346PRA4"/>
<dbReference type="RefSeq" id="WP_117368716.1">
    <property type="nucleotide sequence ID" value="NZ_CP027033.1"/>
</dbReference>
<organism evidence="2 3">
    <name type="scientific">Natrarchaeobaculum sulfurireducens</name>
    <dbReference type="NCBI Taxonomy" id="2044521"/>
    <lineage>
        <taxon>Archaea</taxon>
        <taxon>Methanobacteriati</taxon>
        <taxon>Methanobacteriota</taxon>
        <taxon>Stenosarchaea group</taxon>
        <taxon>Halobacteria</taxon>
        <taxon>Halobacteriales</taxon>
        <taxon>Natrialbaceae</taxon>
        <taxon>Natrarchaeobaculum</taxon>
    </lineage>
</organism>
<dbReference type="InterPro" id="IPR045396">
    <property type="entry name" value="DUF6517"/>
</dbReference>
<dbReference type="OrthoDB" id="205286at2157"/>
<feature type="compositionally biased region" description="Acidic residues" evidence="1">
    <location>
        <begin position="89"/>
        <end position="119"/>
    </location>
</feature>
<gene>
    <name evidence="2" type="ORF">AArcMg_2049</name>
</gene>
<evidence type="ECO:0000256" key="1">
    <source>
        <dbReference type="SAM" id="MobiDB-lite"/>
    </source>
</evidence>
<evidence type="ECO:0000313" key="3">
    <source>
        <dbReference type="Proteomes" id="UP000258613"/>
    </source>
</evidence>
<proteinExistence type="predicted"/>
<sequence>MPSSRRSVLAAGATGALTLTAGCFEFVTGDGPLEFEAARIGPTEAALEETGYELADVEEERFEETVEFGVEREIHASFWYATYTKSPTPDDEGAEELLEGDEPAPEETGEEDEADDEALLDEHGDELPSDETEADTTDDDGAALGELDGASMDDAMPFDSGDLGEHTFVAVSTPGIEVAGRSLNPLEGLAADELLEELLDQSDQDVEDVSHEESVTLEILGEDRDVDRFTGHAGTNGESPPISFTVTSFGHADDFIVLLGAHPEAFEAETEHVETLMTSVEHPLEES</sequence>
<keyword evidence="3" id="KW-1185">Reference proteome</keyword>
<evidence type="ECO:0000313" key="2">
    <source>
        <dbReference type="EMBL" id="AXR82049.1"/>
    </source>
</evidence>
<dbReference type="PROSITE" id="PS51257">
    <property type="entry name" value="PROKAR_LIPOPROTEIN"/>
    <property type="match status" value="1"/>
</dbReference>
<dbReference type="Pfam" id="PF20127">
    <property type="entry name" value="DUF6517"/>
    <property type="match status" value="2"/>
</dbReference>
<dbReference type="Proteomes" id="UP000258613">
    <property type="component" value="Chromosome"/>
</dbReference>
<reference evidence="3" key="1">
    <citation type="submission" date="2018-02" db="EMBL/GenBank/DDBJ databases">
        <title>Phenotypic and genomic properties of facultatively anaerobic sulfur-reducing natronoarchaea from hypersaline soda lakes.</title>
        <authorList>
            <person name="Sorokin D.Y."/>
            <person name="Kublanov I.V."/>
            <person name="Roman P."/>
            <person name="Sinninghe Damste J.S."/>
            <person name="Golyshin P.N."/>
            <person name="Rojo D."/>
            <person name="Ciordia S."/>
            <person name="Mena M.D.C."/>
            <person name="Ferrer M."/>
            <person name="Messina E."/>
            <person name="Smedile F."/>
            <person name="La Spada G."/>
            <person name="La Cono V."/>
            <person name="Yakimov M.M."/>
        </authorList>
    </citation>
    <scope>NUCLEOTIDE SEQUENCE [LARGE SCALE GENOMIC DNA]</scope>
    <source>
        <strain evidence="3">AArc-Mg</strain>
    </source>
</reference>
<dbReference type="KEGG" id="nag:AArcMg_2049"/>
<dbReference type="GeneID" id="37642536"/>
<feature type="compositionally biased region" description="Acidic residues" evidence="1">
    <location>
        <begin position="127"/>
        <end position="141"/>
    </location>
</feature>
<protein>
    <submittedName>
        <fullName evidence="2">Uncharacterized protein</fullName>
    </submittedName>
</protein>
<name>A0A346PRA4_9EURY</name>
<dbReference type="EMBL" id="CP027033">
    <property type="protein sequence ID" value="AXR82049.1"/>
    <property type="molecule type" value="Genomic_DNA"/>
</dbReference>
<feature type="region of interest" description="Disordered" evidence="1">
    <location>
        <begin position="82"/>
        <end position="159"/>
    </location>
</feature>